<dbReference type="Gene3D" id="2.60.40.3210">
    <property type="entry name" value="Zona pellucida, ZP-N domain"/>
    <property type="match status" value="1"/>
</dbReference>
<dbReference type="InterPro" id="IPR001507">
    <property type="entry name" value="ZP_dom"/>
</dbReference>
<feature type="chain" id="PRO_5032644729" description="ZP domain-containing protein" evidence="1">
    <location>
        <begin position="21"/>
        <end position="198"/>
    </location>
</feature>
<dbReference type="AlphaFoldDB" id="A0A834XJ76"/>
<dbReference type="EMBL" id="JACMRX010000006">
    <property type="protein sequence ID" value="KAF7987780.1"/>
    <property type="molecule type" value="Genomic_DNA"/>
</dbReference>
<keyword evidence="1" id="KW-0732">Signal</keyword>
<keyword evidence="4" id="KW-1185">Reference proteome</keyword>
<evidence type="ECO:0000313" key="4">
    <source>
        <dbReference type="Proteomes" id="UP000639338"/>
    </source>
</evidence>
<feature type="domain" description="ZP" evidence="2">
    <location>
        <begin position="47"/>
        <end position="198"/>
    </location>
</feature>
<evidence type="ECO:0000313" key="3">
    <source>
        <dbReference type="EMBL" id="KAF7987780.1"/>
    </source>
</evidence>
<proteinExistence type="predicted"/>
<dbReference type="Proteomes" id="UP000639338">
    <property type="component" value="Unassembled WGS sequence"/>
</dbReference>
<comment type="caution">
    <text evidence="3">The sequence shown here is derived from an EMBL/GenBank/DDBJ whole genome shotgun (WGS) entry which is preliminary data.</text>
</comment>
<organism evidence="3 4">
    <name type="scientific">Aphidius gifuensis</name>
    <name type="common">Parasitoid wasp</name>
    <dbReference type="NCBI Taxonomy" id="684658"/>
    <lineage>
        <taxon>Eukaryota</taxon>
        <taxon>Metazoa</taxon>
        <taxon>Ecdysozoa</taxon>
        <taxon>Arthropoda</taxon>
        <taxon>Hexapoda</taxon>
        <taxon>Insecta</taxon>
        <taxon>Pterygota</taxon>
        <taxon>Neoptera</taxon>
        <taxon>Endopterygota</taxon>
        <taxon>Hymenoptera</taxon>
        <taxon>Apocrita</taxon>
        <taxon>Ichneumonoidea</taxon>
        <taxon>Braconidae</taxon>
        <taxon>Aphidiinae</taxon>
        <taxon>Aphidius</taxon>
    </lineage>
</organism>
<dbReference type="OrthoDB" id="10043417at2759"/>
<dbReference type="PANTHER" id="PTHR46560">
    <property type="entry name" value="CYPHER, ISOFORM B"/>
    <property type="match status" value="1"/>
</dbReference>
<evidence type="ECO:0000256" key="1">
    <source>
        <dbReference type="SAM" id="SignalP"/>
    </source>
</evidence>
<feature type="signal peptide" evidence="1">
    <location>
        <begin position="1"/>
        <end position="20"/>
    </location>
</feature>
<protein>
    <recommendedName>
        <fullName evidence="2">ZP domain-containing protein</fullName>
    </recommendedName>
</protein>
<gene>
    <name evidence="3" type="ORF">HCN44_003643</name>
</gene>
<dbReference type="InterPro" id="IPR056953">
    <property type="entry name" value="CUT_N"/>
</dbReference>
<sequence length="198" mass="22419">MNNIFIYLHIIVLIICLSKSEEIWEQDLSNEFNIGASTDGYDKVGLKCGAESMKIELKTTDDFTGVIYTQGSFHSKKSPCFLDPKTGRSFTMDIPLHNCETEKDGDKYSNVLVIQHDDELVTPGDAAFNLECDFSQPREHTVSAEVNTTKKRRARSSSIALVDADPGRDRKKRAAFIQSYSDEVIFTPNFHRKEKDEL</sequence>
<name>A0A834XJ76_APHGI</name>
<reference evidence="3 4" key="1">
    <citation type="submission" date="2020-08" db="EMBL/GenBank/DDBJ databases">
        <title>Aphidius gifuensis genome sequencing and assembly.</title>
        <authorList>
            <person name="Du Z."/>
        </authorList>
    </citation>
    <scope>NUCLEOTIDE SEQUENCE [LARGE SCALE GENOMIC DNA]</scope>
    <source>
        <strain evidence="3">YNYX2018</strain>
        <tissue evidence="3">Adults</tissue>
    </source>
</reference>
<accession>A0A834XJ76</accession>
<dbReference type="PROSITE" id="PS51034">
    <property type="entry name" value="ZP_2"/>
    <property type="match status" value="1"/>
</dbReference>
<dbReference type="Pfam" id="PF25057">
    <property type="entry name" value="CUT_N"/>
    <property type="match status" value="1"/>
</dbReference>
<evidence type="ECO:0000259" key="2">
    <source>
        <dbReference type="PROSITE" id="PS51034"/>
    </source>
</evidence>
<dbReference type="PANTHER" id="PTHR46560:SF7">
    <property type="entry name" value="RE59626P"/>
    <property type="match status" value="1"/>
</dbReference>